<protein>
    <recommendedName>
        <fullName evidence="4">DUF2157 domain-containing protein</fullName>
    </recommendedName>
</protein>
<dbReference type="AlphaFoldDB" id="W4RK72"/>
<evidence type="ECO:0000313" key="2">
    <source>
        <dbReference type="EMBL" id="GAE44711.1"/>
    </source>
</evidence>
<feature type="transmembrane region" description="Helical" evidence="1">
    <location>
        <begin position="140"/>
        <end position="159"/>
    </location>
</feature>
<dbReference type="Proteomes" id="UP000018949">
    <property type="component" value="Unassembled WGS sequence"/>
</dbReference>
<feature type="transmembrane region" description="Helical" evidence="1">
    <location>
        <begin position="337"/>
        <end position="353"/>
    </location>
</feature>
<keyword evidence="3" id="KW-1185">Reference proteome</keyword>
<evidence type="ECO:0000313" key="3">
    <source>
        <dbReference type="Proteomes" id="UP000018949"/>
    </source>
</evidence>
<feature type="transmembrane region" description="Helical" evidence="1">
    <location>
        <begin position="359"/>
        <end position="377"/>
    </location>
</feature>
<evidence type="ECO:0000256" key="1">
    <source>
        <dbReference type="SAM" id="Phobius"/>
    </source>
</evidence>
<comment type="caution">
    <text evidence="2">The sequence shown here is derived from an EMBL/GenBank/DDBJ whole genome shotgun (WGS) entry which is preliminary data.</text>
</comment>
<keyword evidence="1" id="KW-0472">Membrane</keyword>
<feature type="transmembrane region" description="Helical" evidence="1">
    <location>
        <begin position="313"/>
        <end position="330"/>
    </location>
</feature>
<feature type="transmembrane region" description="Helical" evidence="1">
    <location>
        <begin position="113"/>
        <end position="134"/>
    </location>
</feature>
<feature type="transmembrane region" description="Helical" evidence="1">
    <location>
        <begin position="231"/>
        <end position="251"/>
    </location>
</feature>
<keyword evidence="1" id="KW-1133">Transmembrane helix</keyword>
<proteinExistence type="predicted"/>
<dbReference type="eggNOG" id="COG3115">
    <property type="taxonomic scope" value="Bacteria"/>
</dbReference>
<dbReference type="EMBL" id="BAUW01000011">
    <property type="protein sequence ID" value="GAE44711.1"/>
    <property type="molecule type" value="Genomic_DNA"/>
</dbReference>
<feature type="transmembrane region" description="Helical" evidence="1">
    <location>
        <begin position="206"/>
        <end position="224"/>
    </location>
</feature>
<name>W4RK72_9BACI</name>
<dbReference type="RefSeq" id="WP_052019575.1">
    <property type="nucleotide sequence ID" value="NZ_BAUW01000011.1"/>
</dbReference>
<organism evidence="2 3">
    <name type="scientific">Mesobacillus boroniphilus JCM 21738</name>
    <dbReference type="NCBI Taxonomy" id="1294265"/>
    <lineage>
        <taxon>Bacteria</taxon>
        <taxon>Bacillati</taxon>
        <taxon>Bacillota</taxon>
        <taxon>Bacilli</taxon>
        <taxon>Bacillales</taxon>
        <taxon>Bacillaceae</taxon>
        <taxon>Mesobacillus</taxon>
    </lineage>
</organism>
<feature type="transmembrane region" description="Helical" evidence="1">
    <location>
        <begin position="257"/>
        <end position="276"/>
    </location>
</feature>
<feature type="transmembrane region" description="Helical" evidence="1">
    <location>
        <begin position="443"/>
        <end position="467"/>
    </location>
</feature>
<keyword evidence="1" id="KW-0812">Transmembrane</keyword>
<feature type="transmembrane region" description="Helical" evidence="1">
    <location>
        <begin position="288"/>
        <end position="307"/>
    </location>
</feature>
<gene>
    <name evidence="2" type="ORF">JCM21738_1443</name>
</gene>
<accession>W4RK72</accession>
<feature type="transmembrane region" description="Helical" evidence="1">
    <location>
        <begin position="389"/>
        <end position="412"/>
    </location>
</feature>
<feature type="transmembrane region" description="Helical" evidence="1">
    <location>
        <begin position="418"/>
        <end position="436"/>
    </location>
</feature>
<evidence type="ECO:0008006" key="4">
    <source>
        <dbReference type="Google" id="ProtNLM"/>
    </source>
</evidence>
<sequence>MENAPKEERRRIFRNELYNLKELGYVSPEDYKSVSEAHNEYFLDLLAEDQQEKEVAIRNKENTPVAFELESKKVQPSVNIAAKENQIQQPKTHPAKVKPRKSAEEIRERNISWSLNIGVIMLLIGGLFVATSNWESMTPWMKAGSIALVSALFYGIAYISYKIIKIDKTAFAFVVLGSLFLPIFTLSLGWFELLGPYLSFYGEGRFILGTITSCVLIPIYALLAKRLSSRLFVWFTFITTSIAAAYLLSAIGMQTDGFYLGLIIFNTLLIAAYHQLKKRAQLPLFTKELALYSQANLVLSTLLMLFFYETHVFNGFNLILTAIVYLSMIFINGHKEYHFVFSAMFIYGAYQILENWRYTEASVIGYALLGFVFLFVPKFIDDKYALKRVFQITSGVVSGLAFLFITAEGIMIHTENPSFILMTAYLIISANFIYLANATENVIFKYLSPVFLAVAMFEAVLQIGKWIEFENLVLPFF</sequence>
<feature type="transmembrane region" description="Helical" evidence="1">
    <location>
        <begin position="171"/>
        <end position="191"/>
    </location>
</feature>
<reference evidence="2 3" key="1">
    <citation type="submission" date="2013-12" db="EMBL/GenBank/DDBJ databases">
        <title>NBRP : Genome information of microbial organism related human and environment.</title>
        <authorList>
            <person name="Hattori M."/>
            <person name="Oshima K."/>
            <person name="Inaba H."/>
            <person name="Suda W."/>
            <person name="Sakamoto M."/>
            <person name="Iino T."/>
            <person name="Kitahara M."/>
            <person name="Oshida Y."/>
            <person name="Iida T."/>
            <person name="Kudo T."/>
            <person name="Itoh T."/>
            <person name="Ahmed I."/>
            <person name="Ohkuma M."/>
        </authorList>
    </citation>
    <scope>NUCLEOTIDE SEQUENCE [LARGE SCALE GENOMIC DNA]</scope>
    <source>
        <strain evidence="2 3">JCM 21738</strain>
    </source>
</reference>